<evidence type="ECO:0000313" key="5">
    <source>
        <dbReference type="Proteomes" id="UP000010467"/>
    </source>
</evidence>
<protein>
    <submittedName>
        <fullName evidence="4">Acetylornithine deacetylase/succinyldiaminopimelate desuccinylase-like deacylase</fullName>
    </submittedName>
</protein>
<dbReference type="STRING" id="937777.Deipe_1215"/>
<dbReference type="Proteomes" id="UP000010467">
    <property type="component" value="Chromosome"/>
</dbReference>
<evidence type="ECO:0000256" key="1">
    <source>
        <dbReference type="ARBA" id="ARBA00022723"/>
    </source>
</evidence>
<dbReference type="HOGENOM" id="CLU_021802_2_0_0"/>
<keyword evidence="2" id="KW-0378">Hydrolase</keyword>
<dbReference type="PATRIC" id="fig|937777.3.peg.1217"/>
<keyword evidence="5" id="KW-1185">Reference proteome</keyword>
<reference evidence="5" key="1">
    <citation type="submission" date="2012-03" db="EMBL/GenBank/DDBJ databases">
        <title>Complete sequence of chromosome of Deinococcus peraridilitoris DSM 19664.</title>
        <authorList>
            <person name="Lucas S."/>
            <person name="Copeland A."/>
            <person name="Lapidus A."/>
            <person name="Glavina del Rio T."/>
            <person name="Dalin E."/>
            <person name="Tice H."/>
            <person name="Bruce D."/>
            <person name="Goodwin L."/>
            <person name="Pitluck S."/>
            <person name="Peters L."/>
            <person name="Mikhailova N."/>
            <person name="Lu M."/>
            <person name="Kyrpides N."/>
            <person name="Mavromatis K."/>
            <person name="Ivanova N."/>
            <person name="Brettin T."/>
            <person name="Detter J.C."/>
            <person name="Han C."/>
            <person name="Larimer F."/>
            <person name="Land M."/>
            <person name="Hauser L."/>
            <person name="Markowitz V."/>
            <person name="Cheng J.-F."/>
            <person name="Hugenholtz P."/>
            <person name="Woyke T."/>
            <person name="Wu D."/>
            <person name="Pukall R."/>
            <person name="Steenblock K."/>
            <person name="Brambilla E."/>
            <person name="Klenk H.-P."/>
            <person name="Eisen J.A."/>
        </authorList>
    </citation>
    <scope>NUCLEOTIDE SEQUENCE [LARGE SCALE GENOMIC DNA]</scope>
    <source>
        <strain evidence="5">DSM 19664 / LMG 22246 / CIP 109416 / KR-200</strain>
    </source>
</reference>
<accession>L0A179</accession>
<dbReference type="GO" id="GO:0016787">
    <property type="term" value="F:hydrolase activity"/>
    <property type="evidence" value="ECO:0007669"/>
    <property type="project" value="UniProtKB-KW"/>
</dbReference>
<sequence length="376" mass="40953">MTRRPCRYHETDMPNATDFLRDLIRVRAMPGQEQELAERVRQEWRELGFDEAYTDEAGNALGLVRGRETGNAWLLLTHLDHVHEGDLSLWKHPPFEAVLEEGIVYGRGAVDIKGPLAAQTYALADLLARGERPRRDVWIAAVTEEEVGGAGAAYLVAHPPALIGAVIVGEPSNNQLMLGHRGVAHVHVTLHGTAHHASLRLPDNPLFALGELLRRVEHIDLPTHPVVGRSTLTPTQVVTDSGSENLTSNTATVTLDWRGSESEEQMRATLTELLAGLPASGEVAPMWTAKNTPGFATDPAHPLVAKVLPYTRRFHTESGLWSFATDGRYTHAASWPTVGWGPGDEKLAHTVREAIAVADLQAHAAALGELLVQEAP</sequence>
<keyword evidence="1" id="KW-0479">Metal-binding</keyword>
<dbReference type="Pfam" id="PF01546">
    <property type="entry name" value="Peptidase_M20"/>
    <property type="match status" value="1"/>
</dbReference>
<dbReference type="InterPro" id="IPR050072">
    <property type="entry name" value="Peptidase_M20A"/>
</dbReference>
<gene>
    <name evidence="4" type="ordered locus">Deipe_1215</name>
</gene>
<organism evidence="4 5">
    <name type="scientific">Deinococcus peraridilitoris (strain DSM 19664 / LMG 22246 / CIP 109416 / KR-200)</name>
    <dbReference type="NCBI Taxonomy" id="937777"/>
    <lineage>
        <taxon>Bacteria</taxon>
        <taxon>Thermotogati</taxon>
        <taxon>Deinococcota</taxon>
        <taxon>Deinococci</taxon>
        <taxon>Deinococcales</taxon>
        <taxon>Deinococcaceae</taxon>
        <taxon>Deinococcus</taxon>
    </lineage>
</organism>
<name>L0A179_DEIPD</name>
<dbReference type="AlphaFoldDB" id="L0A179"/>
<feature type="domain" description="Peptidase M20 dimerisation" evidence="3">
    <location>
        <begin position="179"/>
        <end position="271"/>
    </location>
</feature>
<dbReference type="PANTHER" id="PTHR43808">
    <property type="entry name" value="ACETYLORNITHINE DEACETYLASE"/>
    <property type="match status" value="1"/>
</dbReference>
<dbReference type="SUPFAM" id="SSF55031">
    <property type="entry name" value="Bacterial exopeptidase dimerisation domain"/>
    <property type="match status" value="1"/>
</dbReference>
<proteinExistence type="predicted"/>
<dbReference type="InterPro" id="IPR036264">
    <property type="entry name" value="Bact_exopeptidase_dim_dom"/>
</dbReference>
<evidence type="ECO:0000256" key="2">
    <source>
        <dbReference type="ARBA" id="ARBA00022801"/>
    </source>
</evidence>
<dbReference type="Pfam" id="PF07687">
    <property type="entry name" value="M20_dimer"/>
    <property type="match status" value="1"/>
</dbReference>
<dbReference type="eggNOG" id="COG0624">
    <property type="taxonomic scope" value="Bacteria"/>
</dbReference>
<dbReference type="SUPFAM" id="SSF53187">
    <property type="entry name" value="Zn-dependent exopeptidases"/>
    <property type="match status" value="1"/>
</dbReference>
<dbReference type="KEGG" id="dpd:Deipe_1215"/>
<dbReference type="GO" id="GO:0046872">
    <property type="term" value="F:metal ion binding"/>
    <property type="evidence" value="ECO:0007669"/>
    <property type="project" value="UniProtKB-KW"/>
</dbReference>
<dbReference type="InterPro" id="IPR011650">
    <property type="entry name" value="Peptidase_M20_dimer"/>
</dbReference>
<dbReference type="EMBL" id="CP003382">
    <property type="protein sequence ID" value="AFZ66770.1"/>
    <property type="molecule type" value="Genomic_DNA"/>
</dbReference>
<evidence type="ECO:0000259" key="3">
    <source>
        <dbReference type="Pfam" id="PF07687"/>
    </source>
</evidence>
<dbReference type="Gene3D" id="3.40.630.10">
    <property type="entry name" value="Zn peptidases"/>
    <property type="match status" value="2"/>
</dbReference>
<dbReference type="InterPro" id="IPR002933">
    <property type="entry name" value="Peptidase_M20"/>
</dbReference>
<evidence type="ECO:0000313" key="4">
    <source>
        <dbReference type="EMBL" id="AFZ66770.1"/>
    </source>
</evidence>